<evidence type="ECO:0000313" key="3">
    <source>
        <dbReference type="Proteomes" id="UP001056425"/>
    </source>
</evidence>
<sequence length="297" mass="34449">MNIRIAKLEDVKGIVEVHCSDIERWIKKDDNREATYEELSIKDRYLHGGPWMSIETCAVHLNNLLLEGQIPIVVETNGKIIGNAEVLISEELINGKMYRIAHLDILEVHKDFRRKGIGREIVNFVEDLAKEKGCDLLTVVPEKSAIGFYAKLGIDNVIYQGYFAEFETSLFSDVNASINLCEFSWEDIKDREMVSGKFQSSYHHWFEAFRNRIAGIDDARYFESGKLRNSYYILEEAVYNNKIVTAYMWGREEDFPLLLNRAKNLGFTKLRTIVEENLIKEFNPKILDKMIILSKHL</sequence>
<dbReference type="PANTHER" id="PTHR13355">
    <property type="entry name" value="GLUCOSAMINE 6-PHOSPHATE N-ACETYLTRANSFERASE"/>
    <property type="match status" value="1"/>
</dbReference>
<dbReference type="RefSeq" id="WP_251948068.1">
    <property type="nucleotide sequence ID" value="NZ_CP080572.1"/>
</dbReference>
<dbReference type="GO" id="GO:0008080">
    <property type="term" value="F:N-acetyltransferase activity"/>
    <property type="evidence" value="ECO:0007669"/>
    <property type="project" value="TreeGrafter"/>
</dbReference>
<dbReference type="SUPFAM" id="SSF55729">
    <property type="entry name" value="Acyl-CoA N-acyltransferases (Nat)"/>
    <property type="match status" value="1"/>
</dbReference>
<evidence type="ECO:0000313" key="2">
    <source>
        <dbReference type="EMBL" id="USG99327.1"/>
    </source>
</evidence>
<organism evidence="2 3">
    <name type="scientific">Thermococcus argininiproducens</name>
    <dbReference type="NCBI Taxonomy" id="2866384"/>
    <lineage>
        <taxon>Archaea</taxon>
        <taxon>Methanobacteriati</taxon>
        <taxon>Methanobacteriota</taxon>
        <taxon>Thermococci</taxon>
        <taxon>Thermococcales</taxon>
        <taxon>Thermococcaceae</taxon>
        <taxon>Thermococcus</taxon>
    </lineage>
</organism>
<evidence type="ECO:0000259" key="1">
    <source>
        <dbReference type="PROSITE" id="PS51186"/>
    </source>
</evidence>
<dbReference type="InterPro" id="IPR000182">
    <property type="entry name" value="GNAT_dom"/>
</dbReference>
<dbReference type="InterPro" id="IPR016181">
    <property type="entry name" value="Acyl_CoA_acyltransferase"/>
</dbReference>
<feature type="domain" description="N-acetyltransferase" evidence="1">
    <location>
        <begin position="1"/>
        <end position="173"/>
    </location>
</feature>
<dbReference type="Pfam" id="PF00583">
    <property type="entry name" value="Acetyltransf_1"/>
    <property type="match status" value="1"/>
</dbReference>
<dbReference type="EMBL" id="CP080572">
    <property type="protein sequence ID" value="USG99327.1"/>
    <property type="molecule type" value="Genomic_DNA"/>
</dbReference>
<name>A0A9E7M9B6_9EURY</name>
<protein>
    <submittedName>
        <fullName evidence="2">GNAT family N-acetyltransferase</fullName>
    </submittedName>
</protein>
<dbReference type="CDD" id="cd04301">
    <property type="entry name" value="NAT_SF"/>
    <property type="match status" value="1"/>
</dbReference>
<accession>A0A9E7M9B6</accession>
<dbReference type="InterPro" id="IPR039143">
    <property type="entry name" value="GNPNAT1-like"/>
</dbReference>
<proteinExistence type="predicted"/>
<reference evidence="2 3" key="1">
    <citation type="submission" date="2021-08" db="EMBL/GenBank/DDBJ databases">
        <title>Thermococcus onnuriiensis IOH2.</title>
        <authorList>
            <person name="Park Y.-J."/>
        </authorList>
    </citation>
    <scope>NUCLEOTIDE SEQUENCE [LARGE SCALE GENOMIC DNA]</scope>
    <source>
        <strain evidence="2 3">IOH2</strain>
    </source>
</reference>
<dbReference type="Proteomes" id="UP001056425">
    <property type="component" value="Chromosome"/>
</dbReference>
<dbReference type="PROSITE" id="PS51186">
    <property type="entry name" value="GNAT"/>
    <property type="match status" value="1"/>
</dbReference>
<gene>
    <name evidence="2" type="ORF">K1720_07250</name>
</gene>
<dbReference type="KEGG" id="thei:K1720_07250"/>
<dbReference type="GeneID" id="72778131"/>
<dbReference type="Gene3D" id="3.40.630.30">
    <property type="match status" value="1"/>
</dbReference>
<dbReference type="AlphaFoldDB" id="A0A9E7M9B6"/>
<keyword evidence="3" id="KW-1185">Reference proteome</keyword>